<keyword evidence="3" id="KW-0732">Signal</keyword>
<evidence type="ECO:0000313" key="5">
    <source>
        <dbReference type="Proteomes" id="UP000754883"/>
    </source>
</evidence>
<feature type="signal peptide" evidence="3">
    <location>
        <begin position="1"/>
        <end position="19"/>
    </location>
</feature>
<evidence type="ECO:0000256" key="2">
    <source>
        <dbReference type="ARBA" id="ARBA00022801"/>
    </source>
</evidence>
<dbReference type="Gene3D" id="3.40.50.1820">
    <property type="entry name" value="alpha/beta hydrolase"/>
    <property type="match status" value="1"/>
</dbReference>
<dbReference type="Proteomes" id="UP000754883">
    <property type="component" value="Unassembled WGS sequence"/>
</dbReference>
<dbReference type="InterPro" id="IPR051601">
    <property type="entry name" value="Serine_prot/Carboxylest_S33"/>
</dbReference>
<dbReference type="PANTHER" id="PTHR43248">
    <property type="entry name" value="2-SUCCINYL-6-HYDROXY-2,4-CYCLOHEXADIENE-1-CARBOXYLATE SYNTHASE"/>
    <property type="match status" value="1"/>
</dbReference>
<accession>A0A9N9UC23</accession>
<name>A0A9N9UC23_9HYPO</name>
<sequence length="250" mass="28007">MRLKPACFIIFLLSNFTQAFWLTQVKKRLINSTTPQLEWAPCGNLELMECEKTYLNISECGKLPVPLDYQDKCGEQIDLALITIKATIQPYKGSVLLNLGGPGLSGIQFVTTIGKTYQDESGTGRTIPFKCQKSESTKSRRGINYPLPHDILPQQDLWGEIKGGMWDDYGNFASDCETSMRKHGPHMGTVTAARDILSIVDDLQEGGQLKYWGISYGAILGQYFAAMFPDRFDRMLLDSIPRLDDYLSGT</sequence>
<dbReference type="InterPro" id="IPR029058">
    <property type="entry name" value="AB_hydrolase_fold"/>
</dbReference>
<keyword evidence="5" id="KW-1185">Reference proteome</keyword>
<evidence type="ECO:0000313" key="4">
    <source>
        <dbReference type="EMBL" id="CAG9986664.1"/>
    </source>
</evidence>
<dbReference type="AlphaFoldDB" id="A0A9N9UC23"/>
<dbReference type="GO" id="GO:0016787">
    <property type="term" value="F:hydrolase activity"/>
    <property type="evidence" value="ECO:0007669"/>
    <property type="project" value="UniProtKB-KW"/>
</dbReference>
<comment type="similarity">
    <text evidence="1">Belongs to the peptidase S33 family.</text>
</comment>
<evidence type="ECO:0000256" key="3">
    <source>
        <dbReference type="SAM" id="SignalP"/>
    </source>
</evidence>
<comment type="caution">
    <text evidence="4">The sequence shown here is derived from an EMBL/GenBank/DDBJ whole genome shotgun (WGS) entry which is preliminary data.</text>
</comment>
<gene>
    <name evidence="4" type="ORF">CBYS24578_00007861</name>
</gene>
<feature type="chain" id="PRO_5040392537" description="AB hydrolase-1 domain-containing protein" evidence="3">
    <location>
        <begin position="20"/>
        <end position="250"/>
    </location>
</feature>
<keyword evidence="2" id="KW-0378">Hydrolase</keyword>
<organism evidence="4 5">
    <name type="scientific">Clonostachys byssicola</name>
    <dbReference type="NCBI Taxonomy" id="160290"/>
    <lineage>
        <taxon>Eukaryota</taxon>
        <taxon>Fungi</taxon>
        <taxon>Dikarya</taxon>
        <taxon>Ascomycota</taxon>
        <taxon>Pezizomycotina</taxon>
        <taxon>Sordariomycetes</taxon>
        <taxon>Hypocreomycetidae</taxon>
        <taxon>Hypocreales</taxon>
        <taxon>Bionectriaceae</taxon>
        <taxon>Clonostachys</taxon>
    </lineage>
</organism>
<dbReference type="EMBL" id="CABFNO020001405">
    <property type="protein sequence ID" value="CAG9986664.1"/>
    <property type="molecule type" value="Genomic_DNA"/>
</dbReference>
<proteinExistence type="inferred from homology"/>
<dbReference type="SUPFAM" id="SSF53474">
    <property type="entry name" value="alpha/beta-Hydrolases"/>
    <property type="match status" value="1"/>
</dbReference>
<evidence type="ECO:0008006" key="6">
    <source>
        <dbReference type="Google" id="ProtNLM"/>
    </source>
</evidence>
<protein>
    <recommendedName>
        <fullName evidence="6">AB hydrolase-1 domain-containing protein</fullName>
    </recommendedName>
</protein>
<evidence type="ECO:0000256" key="1">
    <source>
        <dbReference type="ARBA" id="ARBA00010088"/>
    </source>
</evidence>
<dbReference type="OrthoDB" id="425534at2759"/>
<reference evidence="4" key="1">
    <citation type="submission" date="2021-10" db="EMBL/GenBank/DDBJ databases">
        <authorList>
            <person name="Piombo E."/>
        </authorList>
    </citation>
    <scope>NUCLEOTIDE SEQUENCE</scope>
</reference>
<dbReference type="PANTHER" id="PTHR43248:SF25">
    <property type="entry name" value="AB HYDROLASE-1 DOMAIN-CONTAINING PROTEIN-RELATED"/>
    <property type="match status" value="1"/>
</dbReference>